<feature type="transmembrane region" description="Helical" evidence="7">
    <location>
        <begin position="12"/>
        <end position="38"/>
    </location>
</feature>
<dbReference type="EMBL" id="CP058649">
    <property type="protein sequence ID" value="QUI25159.1"/>
    <property type="molecule type" value="Genomic_DNA"/>
</dbReference>
<dbReference type="PANTHER" id="PTHR30193">
    <property type="entry name" value="ABC TRANSPORTER PERMEASE PROTEIN"/>
    <property type="match status" value="1"/>
</dbReference>
<keyword evidence="3" id="KW-1003">Cell membrane</keyword>
<keyword evidence="10" id="KW-1185">Reference proteome</keyword>
<keyword evidence="6 7" id="KW-0472">Membrane</keyword>
<keyword evidence="4 7" id="KW-0812">Transmembrane</keyword>
<dbReference type="PROSITE" id="PS50928">
    <property type="entry name" value="ABC_TM1"/>
    <property type="match status" value="1"/>
</dbReference>
<dbReference type="RefSeq" id="WP_212695859.1">
    <property type="nucleotide sequence ID" value="NZ_CP058649.1"/>
</dbReference>
<evidence type="ECO:0000256" key="7">
    <source>
        <dbReference type="RuleBase" id="RU363032"/>
    </source>
</evidence>
<dbReference type="InterPro" id="IPR000515">
    <property type="entry name" value="MetI-like"/>
</dbReference>
<keyword evidence="2 7" id="KW-0813">Transport</keyword>
<evidence type="ECO:0000256" key="3">
    <source>
        <dbReference type="ARBA" id="ARBA00022475"/>
    </source>
</evidence>
<feature type="transmembrane region" description="Helical" evidence="7">
    <location>
        <begin position="202"/>
        <end position="220"/>
    </location>
</feature>
<feature type="transmembrane region" description="Helical" evidence="7">
    <location>
        <begin position="266"/>
        <end position="283"/>
    </location>
</feature>
<feature type="domain" description="ABC transmembrane type-1" evidence="8">
    <location>
        <begin position="69"/>
        <end position="280"/>
    </location>
</feature>
<organism evidence="9 10">
    <name type="scientific">Vallitalea pronyensis</name>
    <dbReference type="NCBI Taxonomy" id="1348613"/>
    <lineage>
        <taxon>Bacteria</taxon>
        <taxon>Bacillati</taxon>
        <taxon>Bacillota</taxon>
        <taxon>Clostridia</taxon>
        <taxon>Lachnospirales</taxon>
        <taxon>Vallitaleaceae</taxon>
        <taxon>Vallitalea</taxon>
    </lineage>
</organism>
<dbReference type="CDD" id="cd06261">
    <property type="entry name" value="TM_PBP2"/>
    <property type="match status" value="1"/>
</dbReference>
<sequence length="291" mass="33369">MKKSNKKMWFAIFTFPTIFIFLTVVVIPFIMGIFYSFFEWDGIVLHEKKFVGFGNYIKMFSDTRLGDSIWLTIIYTLIAGLIINVLGLALALLVTQKLRVKNTLRTMFFMPNLIGGLILGFIWRFIFMEVFKQIGEVTGFDAVFFNWVLDERFALLAIVVVSTWQMAGYIMIIYITGIQSIPGELLEAAKVDGAGYFQRLKAIMFPLLAPAFTISLFLSLSNSFKIYDVNLSLTQGGPFNSTEMFAMNVYNEIFSYKNFGYGQSKAVVFFFFVALITLVQVYFSKKREVEM</sequence>
<dbReference type="GO" id="GO:0005886">
    <property type="term" value="C:plasma membrane"/>
    <property type="evidence" value="ECO:0007669"/>
    <property type="project" value="UniProtKB-SubCell"/>
</dbReference>
<feature type="transmembrane region" description="Helical" evidence="7">
    <location>
        <begin position="106"/>
        <end position="126"/>
    </location>
</feature>
<evidence type="ECO:0000313" key="9">
    <source>
        <dbReference type="EMBL" id="QUI25159.1"/>
    </source>
</evidence>
<reference evidence="9" key="1">
    <citation type="submission" date="2020-07" db="EMBL/GenBank/DDBJ databases">
        <title>Vallitalea pronyensis genome.</title>
        <authorList>
            <person name="Postec A."/>
        </authorList>
    </citation>
    <scope>NUCLEOTIDE SEQUENCE</scope>
    <source>
        <strain evidence="9">FatNI3</strain>
    </source>
</reference>
<evidence type="ECO:0000256" key="1">
    <source>
        <dbReference type="ARBA" id="ARBA00004651"/>
    </source>
</evidence>
<dbReference type="SUPFAM" id="SSF161098">
    <property type="entry name" value="MetI-like"/>
    <property type="match status" value="1"/>
</dbReference>
<comment type="similarity">
    <text evidence="7">Belongs to the binding-protein-dependent transport system permease family.</text>
</comment>
<dbReference type="InterPro" id="IPR051393">
    <property type="entry name" value="ABC_transporter_permease"/>
</dbReference>
<comment type="subcellular location">
    <subcellularLocation>
        <location evidence="1 7">Cell membrane</location>
        <topology evidence="1 7">Multi-pass membrane protein</topology>
    </subcellularLocation>
</comment>
<gene>
    <name evidence="9" type="ORF">HZI73_23945</name>
</gene>
<dbReference type="InterPro" id="IPR035906">
    <property type="entry name" value="MetI-like_sf"/>
</dbReference>
<protein>
    <submittedName>
        <fullName evidence="9">Sugar ABC transporter permease</fullName>
    </submittedName>
</protein>
<dbReference type="PANTHER" id="PTHR30193:SF37">
    <property type="entry name" value="INNER MEMBRANE ABC TRANSPORTER PERMEASE PROTEIN YCJO"/>
    <property type="match status" value="1"/>
</dbReference>
<keyword evidence="5 7" id="KW-1133">Transmembrane helix</keyword>
<feature type="transmembrane region" description="Helical" evidence="7">
    <location>
        <begin position="153"/>
        <end position="175"/>
    </location>
</feature>
<dbReference type="KEGG" id="vpy:HZI73_23945"/>
<proteinExistence type="inferred from homology"/>
<evidence type="ECO:0000256" key="5">
    <source>
        <dbReference type="ARBA" id="ARBA00022989"/>
    </source>
</evidence>
<feature type="transmembrane region" description="Helical" evidence="7">
    <location>
        <begin position="69"/>
        <end position="94"/>
    </location>
</feature>
<dbReference type="AlphaFoldDB" id="A0A8J8MPD1"/>
<dbReference type="Pfam" id="PF00528">
    <property type="entry name" value="BPD_transp_1"/>
    <property type="match status" value="1"/>
</dbReference>
<evidence type="ECO:0000313" key="10">
    <source>
        <dbReference type="Proteomes" id="UP000683246"/>
    </source>
</evidence>
<dbReference type="GO" id="GO:0055085">
    <property type="term" value="P:transmembrane transport"/>
    <property type="evidence" value="ECO:0007669"/>
    <property type="project" value="InterPro"/>
</dbReference>
<accession>A0A8J8MPD1</accession>
<dbReference type="Proteomes" id="UP000683246">
    <property type="component" value="Chromosome"/>
</dbReference>
<name>A0A8J8MPD1_9FIRM</name>
<evidence type="ECO:0000256" key="4">
    <source>
        <dbReference type="ARBA" id="ARBA00022692"/>
    </source>
</evidence>
<dbReference type="Gene3D" id="1.10.3720.10">
    <property type="entry name" value="MetI-like"/>
    <property type="match status" value="1"/>
</dbReference>
<evidence type="ECO:0000259" key="8">
    <source>
        <dbReference type="PROSITE" id="PS50928"/>
    </source>
</evidence>
<evidence type="ECO:0000256" key="2">
    <source>
        <dbReference type="ARBA" id="ARBA00022448"/>
    </source>
</evidence>
<evidence type="ECO:0000256" key="6">
    <source>
        <dbReference type="ARBA" id="ARBA00023136"/>
    </source>
</evidence>